<comment type="pathway">
    <text evidence="3">Protein modification; protein ubiquitination.</text>
</comment>
<dbReference type="InterPro" id="IPR058051">
    <property type="entry name" value="Znf_RING_synoviolin"/>
</dbReference>
<protein>
    <recommendedName>
        <fullName evidence="5">RING-type E3 ubiquitin transferase</fullName>
        <ecNumber evidence="5">2.3.2.27</ecNumber>
    </recommendedName>
</protein>
<dbReference type="PANTHER" id="PTHR22763">
    <property type="entry name" value="RING ZINC FINGER PROTEIN"/>
    <property type="match status" value="1"/>
</dbReference>
<evidence type="ECO:0000256" key="2">
    <source>
        <dbReference type="ARBA" id="ARBA00004477"/>
    </source>
</evidence>
<sequence>FSNVAAIGVVFPIIQSSPTFFAVGVKLSEGVSTIVLANWLVVMAAIIGKALQKVLFGELRLIEIEHIYEKSRFTVLNSLIALTMFSNDFLLIPGILTLFSLFMKVFHWVLEDRFDHIFQTATTPSQALKTRNTFTLLALLYVDFNLVYTCVEYSFGNNPDVYFAFGFEFAVLFLDLLLQLGKVVLNTWELVYLGQHPDEDVMESKALYMRLLKICHKSLVLIIHIFLLVTLLSPYRYPIYLFKDIFFNIFGLLTDIRSFLRYQKAAKELNAKLADATPQDLERDNLCIICMDEMDTTSAEKGTRLYPKRLNCGHVFHLGCLKGWFERSQQCPTCRAPV</sequence>
<keyword evidence="11" id="KW-0256">Endoplasmic reticulum</keyword>
<evidence type="ECO:0000313" key="19">
    <source>
        <dbReference type="Proteomes" id="UP000094112"/>
    </source>
</evidence>
<evidence type="ECO:0000313" key="18">
    <source>
        <dbReference type="EMBL" id="ODQ58492.1"/>
    </source>
</evidence>
<dbReference type="EMBL" id="KV454212">
    <property type="protein sequence ID" value="ODQ58492.1"/>
    <property type="molecule type" value="Genomic_DNA"/>
</dbReference>
<dbReference type="OrthoDB" id="7759664at2759"/>
<feature type="transmembrane region" description="Helical" evidence="16">
    <location>
        <begin position="214"/>
        <end position="233"/>
    </location>
</feature>
<keyword evidence="19" id="KW-1185">Reference proteome</keyword>
<dbReference type="EC" id="2.3.2.27" evidence="5"/>
<dbReference type="PANTHER" id="PTHR22763:SF184">
    <property type="entry name" value="E3 UBIQUITIN-PROTEIN LIGASE SYNOVIOLIN"/>
    <property type="match status" value="1"/>
</dbReference>
<dbReference type="SUPFAM" id="SSF57850">
    <property type="entry name" value="RING/U-box"/>
    <property type="match status" value="1"/>
</dbReference>
<dbReference type="GO" id="GO:0005789">
    <property type="term" value="C:endoplasmic reticulum membrane"/>
    <property type="evidence" value="ECO:0007669"/>
    <property type="project" value="UniProtKB-SubCell"/>
</dbReference>
<feature type="non-terminal residue" evidence="18">
    <location>
        <position position="1"/>
    </location>
</feature>
<evidence type="ECO:0000256" key="8">
    <source>
        <dbReference type="ARBA" id="ARBA00022723"/>
    </source>
</evidence>
<comment type="subcellular location">
    <subcellularLocation>
        <location evidence="2">Endoplasmic reticulum membrane</location>
        <topology evidence="2">Multi-pass membrane protein</topology>
    </subcellularLocation>
</comment>
<evidence type="ECO:0000256" key="1">
    <source>
        <dbReference type="ARBA" id="ARBA00000900"/>
    </source>
</evidence>
<keyword evidence="7 16" id="KW-0812">Transmembrane</keyword>
<evidence type="ECO:0000256" key="9">
    <source>
        <dbReference type="ARBA" id="ARBA00022771"/>
    </source>
</evidence>
<evidence type="ECO:0000256" key="10">
    <source>
        <dbReference type="ARBA" id="ARBA00022786"/>
    </source>
</evidence>
<organism evidence="18 19">
    <name type="scientific">Wickerhamomyces anomalus (strain ATCC 58044 / CBS 1984 / NCYC 433 / NRRL Y-366-8)</name>
    <name type="common">Yeast</name>
    <name type="synonym">Hansenula anomala</name>
    <dbReference type="NCBI Taxonomy" id="683960"/>
    <lineage>
        <taxon>Eukaryota</taxon>
        <taxon>Fungi</taxon>
        <taxon>Dikarya</taxon>
        <taxon>Ascomycota</taxon>
        <taxon>Saccharomycotina</taxon>
        <taxon>Saccharomycetes</taxon>
        <taxon>Phaffomycetales</taxon>
        <taxon>Wickerhamomycetaceae</taxon>
        <taxon>Wickerhamomyces</taxon>
    </lineage>
</organism>
<dbReference type="Pfam" id="PF25563">
    <property type="entry name" value="TPR_SYVN1_N"/>
    <property type="match status" value="1"/>
</dbReference>
<evidence type="ECO:0000259" key="17">
    <source>
        <dbReference type="PROSITE" id="PS50089"/>
    </source>
</evidence>
<dbReference type="RefSeq" id="XP_019037699.1">
    <property type="nucleotide sequence ID" value="XM_019180998.1"/>
</dbReference>
<comment type="similarity">
    <text evidence="4">Belongs to the HRD1 family.</text>
</comment>
<evidence type="ECO:0000256" key="15">
    <source>
        <dbReference type="PROSITE-ProRule" id="PRU00175"/>
    </source>
</evidence>
<evidence type="ECO:0000256" key="14">
    <source>
        <dbReference type="ARBA" id="ARBA00023136"/>
    </source>
</evidence>
<keyword evidence="12" id="KW-0862">Zinc</keyword>
<evidence type="ECO:0000256" key="4">
    <source>
        <dbReference type="ARBA" id="ARBA00010089"/>
    </source>
</evidence>
<evidence type="ECO:0000256" key="16">
    <source>
        <dbReference type="SAM" id="Phobius"/>
    </source>
</evidence>
<dbReference type="PROSITE" id="PS50089">
    <property type="entry name" value="ZF_RING_2"/>
    <property type="match status" value="1"/>
</dbReference>
<evidence type="ECO:0000256" key="7">
    <source>
        <dbReference type="ARBA" id="ARBA00022692"/>
    </source>
</evidence>
<dbReference type="GO" id="GO:0008270">
    <property type="term" value="F:zinc ion binding"/>
    <property type="evidence" value="ECO:0007669"/>
    <property type="project" value="UniProtKB-KW"/>
</dbReference>
<feature type="transmembrane region" description="Helical" evidence="16">
    <location>
        <begin position="161"/>
        <end position="178"/>
    </location>
</feature>
<feature type="transmembrane region" description="Helical" evidence="16">
    <location>
        <begin position="89"/>
        <end position="110"/>
    </location>
</feature>
<keyword evidence="10" id="KW-0833">Ubl conjugation pathway</keyword>
<dbReference type="GO" id="GO:0043161">
    <property type="term" value="P:proteasome-mediated ubiquitin-dependent protein catabolic process"/>
    <property type="evidence" value="ECO:0007669"/>
    <property type="project" value="TreeGrafter"/>
</dbReference>
<dbReference type="GeneID" id="30198244"/>
<dbReference type="Pfam" id="PF13639">
    <property type="entry name" value="zf-RING_2"/>
    <property type="match status" value="1"/>
</dbReference>
<feature type="domain" description="RING-type" evidence="17">
    <location>
        <begin position="287"/>
        <end position="335"/>
    </location>
</feature>
<reference evidence="18 19" key="1">
    <citation type="journal article" date="2016" name="Proc. Natl. Acad. Sci. U.S.A.">
        <title>Comparative genomics of biotechnologically important yeasts.</title>
        <authorList>
            <person name="Riley R."/>
            <person name="Haridas S."/>
            <person name="Wolfe K.H."/>
            <person name="Lopes M.R."/>
            <person name="Hittinger C.T."/>
            <person name="Goeker M."/>
            <person name="Salamov A.A."/>
            <person name="Wisecaver J.H."/>
            <person name="Long T.M."/>
            <person name="Calvey C.H."/>
            <person name="Aerts A.L."/>
            <person name="Barry K.W."/>
            <person name="Choi C."/>
            <person name="Clum A."/>
            <person name="Coughlan A.Y."/>
            <person name="Deshpande S."/>
            <person name="Douglass A.P."/>
            <person name="Hanson S.J."/>
            <person name="Klenk H.-P."/>
            <person name="LaButti K.M."/>
            <person name="Lapidus A."/>
            <person name="Lindquist E.A."/>
            <person name="Lipzen A.M."/>
            <person name="Meier-Kolthoff J.P."/>
            <person name="Ohm R.A."/>
            <person name="Otillar R.P."/>
            <person name="Pangilinan J.L."/>
            <person name="Peng Y."/>
            <person name="Rokas A."/>
            <person name="Rosa C.A."/>
            <person name="Scheuner C."/>
            <person name="Sibirny A.A."/>
            <person name="Slot J.C."/>
            <person name="Stielow J.B."/>
            <person name="Sun H."/>
            <person name="Kurtzman C.P."/>
            <person name="Blackwell M."/>
            <person name="Grigoriev I.V."/>
            <person name="Jeffries T.W."/>
        </authorList>
    </citation>
    <scope>NUCLEOTIDE SEQUENCE [LARGE SCALE GENOMIC DNA]</scope>
    <source>
        <strain evidence="19">ATCC 58044 / CBS 1984 / NCYC 433 / NRRL Y-366-8</strain>
    </source>
</reference>
<evidence type="ECO:0000256" key="6">
    <source>
        <dbReference type="ARBA" id="ARBA00022679"/>
    </source>
</evidence>
<dbReference type="Proteomes" id="UP000094112">
    <property type="component" value="Unassembled WGS sequence"/>
</dbReference>
<keyword evidence="9 15" id="KW-0863">Zinc-finger</keyword>
<gene>
    <name evidence="18" type="ORF">WICANDRAFT_23654</name>
</gene>
<dbReference type="STRING" id="683960.A0A1E3P0N5"/>
<dbReference type="GO" id="GO:0061630">
    <property type="term" value="F:ubiquitin protein ligase activity"/>
    <property type="evidence" value="ECO:0007669"/>
    <property type="project" value="UniProtKB-EC"/>
</dbReference>
<keyword evidence="8" id="KW-0479">Metal-binding</keyword>
<evidence type="ECO:0000256" key="11">
    <source>
        <dbReference type="ARBA" id="ARBA00022824"/>
    </source>
</evidence>
<dbReference type="InterPro" id="IPR001841">
    <property type="entry name" value="Znf_RING"/>
</dbReference>
<dbReference type="SMART" id="SM00184">
    <property type="entry name" value="RING"/>
    <property type="match status" value="1"/>
</dbReference>
<proteinExistence type="inferred from homology"/>
<evidence type="ECO:0000256" key="13">
    <source>
        <dbReference type="ARBA" id="ARBA00022989"/>
    </source>
</evidence>
<keyword evidence="13 16" id="KW-1133">Transmembrane helix</keyword>
<keyword evidence="14 16" id="KW-0472">Membrane</keyword>
<dbReference type="CDD" id="cd16479">
    <property type="entry name" value="RING-H2_synoviolin"/>
    <property type="match status" value="1"/>
</dbReference>
<evidence type="ECO:0000256" key="3">
    <source>
        <dbReference type="ARBA" id="ARBA00004906"/>
    </source>
</evidence>
<evidence type="ECO:0000256" key="12">
    <source>
        <dbReference type="ARBA" id="ARBA00022833"/>
    </source>
</evidence>
<evidence type="ECO:0000256" key="5">
    <source>
        <dbReference type="ARBA" id="ARBA00012483"/>
    </source>
</evidence>
<feature type="transmembrane region" description="Helical" evidence="16">
    <location>
        <begin position="32"/>
        <end position="51"/>
    </location>
</feature>
<dbReference type="InterPro" id="IPR013083">
    <property type="entry name" value="Znf_RING/FYVE/PHD"/>
</dbReference>
<dbReference type="InterPro" id="IPR050731">
    <property type="entry name" value="HRD1_E3_ubiq-ligases"/>
</dbReference>
<name>A0A1E3P0N5_WICAA</name>
<dbReference type="InterPro" id="IPR057992">
    <property type="entry name" value="TPR_SYVN1_N"/>
</dbReference>
<dbReference type="AlphaFoldDB" id="A0A1E3P0N5"/>
<dbReference type="Gene3D" id="3.30.40.10">
    <property type="entry name" value="Zinc/RING finger domain, C3HC4 (zinc finger)"/>
    <property type="match status" value="1"/>
</dbReference>
<feature type="non-terminal residue" evidence="18">
    <location>
        <position position="338"/>
    </location>
</feature>
<dbReference type="GO" id="GO:0036503">
    <property type="term" value="P:ERAD pathway"/>
    <property type="evidence" value="ECO:0007669"/>
    <property type="project" value="TreeGrafter"/>
</dbReference>
<comment type="catalytic activity">
    <reaction evidence="1">
        <text>S-ubiquitinyl-[E2 ubiquitin-conjugating enzyme]-L-cysteine + [acceptor protein]-L-lysine = [E2 ubiquitin-conjugating enzyme]-L-cysteine + N(6)-ubiquitinyl-[acceptor protein]-L-lysine.</text>
        <dbReference type="EC" id="2.3.2.27"/>
    </reaction>
</comment>
<accession>A0A1E3P0N5</accession>
<keyword evidence="6" id="KW-0808">Transferase</keyword>